<keyword evidence="1" id="KW-0282">Flagellum</keyword>
<name>A0A0G3I6A4_LIBAF</name>
<dbReference type="EMBL" id="CP004021">
    <property type="protein sequence ID" value="AKK19983.1"/>
    <property type="molecule type" value="Genomic_DNA"/>
</dbReference>
<dbReference type="OrthoDB" id="9788334at2"/>
<evidence type="ECO:0000313" key="1">
    <source>
        <dbReference type="EMBL" id="AKK19983.1"/>
    </source>
</evidence>
<sequence length="130" mass="14360">MLPVLFFQFASQHANWLSERQKLVSENIANASTPNYRAKDVDSFATIFNQSVGMARTHAAHLEGSHSSGLRWNSHVIQAPLDQTIGVQVSGNNVGIANELYKSGHIKSEYDLNAKLVKKLNSMMIHVARG</sequence>
<evidence type="ECO:0000313" key="2">
    <source>
        <dbReference type="Proteomes" id="UP000035503"/>
    </source>
</evidence>
<dbReference type="AlphaFoldDB" id="A0A0G3I6A4"/>
<accession>A0A0G3I6A4</accession>
<proteinExistence type="predicted"/>
<gene>
    <name evidence="1" type="ORF">G293_01755</name>
</gene>
<keyword evidence="1" id="KW-0969">Cilium</keyword>
<dbReference type="STRING" id="1277257.G293_01755"/>
<dbReference type="PATRIC" id="fig|1277257.4.peg.381"/>
<dbReference type="Proteomes" id="UP000035503">
    <property type="component" value="Chromosome"/>
</dbReference>
<keyword evidence="1" id="KW-0966">Cell projection</keyword>
<protein>
    <submittedName>
        <fullName evidence="1">Flagellar basal body rod protein FlgB</fullName>
    </submittedName>
</protein>
<dbReference type="RefSeq" id="WP_047264039.1">
    <property type="nucleotide sequence ID" value="NZ_CP004021.1"/>
</dbReference>
<keyword evidence="2" id="KW-1185">Reference proteome</keyword>
<reference evidence="1 2" key="1">
    <citation type="journal article" date="2015" name="Genome Announc.">
        <title>Complete Genome Sequence of 'Candidatus Liberibacter africanus,' a Bacterium Associated with Citrus Huanglongbing.</title>
        <authorList>
            <person name="Lin H."/>
            <person name="Pietersen G."/>
            <person name="Han C."/>
            <person name="Read D.A."/>
            <person name="Lou B."/>
            <person name="Gupta G."/>
            <person name="Civerolo E.L."/>
        </authorList>
    </citation>
    <scope>NUCLEOTIDE SEQUENCE [LARGE SCALE GENOMIC DNA]</scope>
    <source>
        <strain evidence="1 2">PTSAPSY</strain>
    </source>
</reference>
<dbReference type="KEGG" id="lau:G293_01755"/>
<organism evidence="1 2">
    <name type="scientific">Candidatus Liberibacter africanus PTSAPSY</name>
    <dbReference type="NCBI Taxonomy" id="1277257"/>
    <lineage>
        <taxon>Bacteria</taxon>
        <taxon>Pseudomonadati</taxon>
        <taxon>Pseudomonadota</taxon>
        <taxon>Alphaproteobacteria</taxon>
        <taxon>Hyphomicrobiales</taxon>
        <taxon>Rhizobiaceae</taxon>
        <taxon>Liberibacter</taxon>
    </lineage>
</organism>